<feature type="compositionally biased region" description="Low complexity" evidence="1">
    <location>
        <begin position="99"/>
        <end position="112"/>
    </location>
</feature>
<feature type="compositionally biased region" description="Low complexity" evidence="1">
    <location>
        <begin position="175"/>
        <end position="193"/>
    </location>
</feature>
<dbReference type="InterPro" id="IPR014729">
    <property type="entry name" value="Rossmann-like_a/b/a_fold"/>
</dbReference>
<evidence type="ECO:0000313" key="3">
    <source>
        <dbReference type="EMBL" id="KAL0064664.1"/>
    </source>
</evidence>
<evidence type="ECO:0000256" key="1">
    <source>
        <dbReference type="SAM" id="MobiDB-lite"/>
    </source>
</evidence>
<evidence type="ECO:0000259" key="2">
    <source>
        <dbReference type="Pfam" id="PF00582"/>
    </source>
</evidence>
<sequence length="603" mass="65865">MSSAPENPAKKRGWKLKRPSSSSGGRPSTSSGLSSAQLPVPTEGKELNDYVEGAPLSRAATADSPTASKRWSANLFNGSKVFSSSSSSNDNSNHDLKRTTSAQASPSTPTAPEMSKAPEMAKSTSGSFARMMVGGLSALSLSRTSTNTSIDDEKERGRSVSNPNSRRSRSQVTASDPPSRSQSRTRSQSPFSFRRFRRDREASPAPSAIPLAHSDVDLAETPTSIRPRNAFTDHDSDDETVNGETTTDGETEDEDWSDDEDFFDPETERNTEANALTPADTVDAELDIDPDPLGEGVNVVVPPEPYFPSTLNTGSSARIRRGPSTIGPKRRKSTRHHEPLPLKTSRPLFKRDRCTITLTQGDPEAKVREDERRRGLLRDGDEMLIVTVVENEARIDPATPNPTDRTNKLRSQQERQGLSYILVRQATSLLQRTKLNVTIHCQAWHAKNARHMILDVVDYNEPVMLIVGSRGLGQLKNILLGSTSHYLIQKCSVPVMVARRRLKRPPRKSAHLVKHRAHVSLAEAAIDKVAAKVDEDVRVMRENIQRDDDTRGGGSGSRNVAVAEGGHGVIDEAEMEQENDQDEGSGTEEDGGREPEGTKVAGN</sequence>
<feature type="region of interest" description="Disordered" evidence="1">
    <location>
        <begin position="543"/>
        <end position="603"/>
    </location>
</feature>
<evidence type="ECO:0000313" key="4">
    <source>
        <dbReference type="Proteomes" id="UP001437256"/>
    </source>
</evidence>
<comment type="caution">
    <text evidence="3">The sequence shown here is derived from an EMBL/GenBank/DDBJ whole genome shotgun (WGS) entry which is preliminary data.</text>
</comment>
<reference evidence="3 4" key="1">
    <citation type="submission" date="2024-05" db="EMBL/GenBank/DDBJ databases">
        <title>A draft genome resource for the thread blight pathogen Marasmius tenuissimus strain MS-2.</title>
        <authorList>
            <person name="Yulfo-Soto G.E."/>
            <person name="Baruah I.K."/>
            <person name="Amoako-Attah I."/>
            <person name="Bukari Y."/>
            <person name="Meinhardt L.W."/>
            <person name="Bailey B.A."/>
            <person name="Cohen S.P."/>
        </authorList>
    </citation>
    <scope>NUCLEOTIDE SEQUENCE [LARGE SCALE GENOMIC DNA]</scope>
    <source>
        <strain evidence="3 4">MS-2</strain>
    </source>
</reference>
<feature type="compositionally biased region" description="Polar residues" evidence="1">
    <location>
        <begin position="139"/>
        <end position="149"/>
    </location>
</feature>
<feature type="region of interest" description="Disordered" evidence="1">
    <location>
        <begin position="308"/>
        <end position="342"/>
    </location>
</feature>
<feature type="compositionally biased region" description="Low complexity" evidence="1">
    <location>
        <begin position="19"/>
        <end position="35"/>
    </location>
</feature>
<dbReference type="InterPro" id="IPR006016">
    <property type="entry name" value="UspA"/>
</dbReference>
<dbReference type="PANTHER" id="PTHR46100:SF4">
    <property type="entry name" value="USPA DOMAIN-CONTAINING PROTEIN"/>
    <property type="match status" value="1"/>
</dbReference>
<dbReference type="PANTHER" id="PTHR46100">
    <property type="entry name" value="IMP2'P"/>
    <property type="match status" value="1"/>
</dbReference>
<feature type="region of interest" description="Disordered" evidence="1">
    <location>
        <begin position="1"/>
        <end position="278"/>
    </location>
</feature>
<gene>
    <name evidence="3" type="ORF">AAF712_008362</name>
</gene>
<protein>
    <recommendedName>
        <fullName evidence="2">UspA domain-containing protein</fullName>
    </recommendedName>
</protein>
<dbReference type="CDD" id="cd23659">
    <property type="entry name" value="USP_At3g01520-like"/>
    <property type="match status" value="1"/>
</dbReference>
<proteinExistence type="predicted"/>
<organism evidence="3 4">
    <name type="scientific">Marasmius tenuissimus</name>
    <dbReference type="NCBI Taxonomy" id="585030"/>
    <lineage>
        <taxon>Eukaryota</taxon>
        <taxon>Fungi</taxon>
        <taxon>Dikarya</taxon>
        <taxon>Basidiomycota</taxon>
        <taxon>Agaricomycotina</taxon>
        <taxon>Agaricomycetes</taxon>
        <taxon>Agaricomycetidae</taxon>
        <taxon>Agaricales</taxon>
        <taxon>Marasmiineae</taxon>
        <taxon>Marasmiaceae</taxon>
        <taxon>Marasmius</taxon>
    </lineage>
</organism>
<dbReference type="Pfam" id="PF00582">
    <property type="entry name" value="Usp"/>
    <property type="match status" value="1"/>
</dbReference>
<feature type="compositionally biased region" description="Polar residues" evidence="1">
    <location>
        <begin position="63"/>
        <end position="82"/>
    </location>
</feature>
<dbReference type="EMBL" id="JBBXMP010000058">
    <property type="protein sequence ID" value="KAL0064664.1"/>
    <property type="molecule type" value="Genomic_DNA"/>
</dbReference>
<dbReference type="Proteomes" id="UP001437256">
    <property type="component" value="Unassembled WGS sequence"/>
</dbReference>
<feature type="compositionally biased region" description="Acidic residues" evidence="1">
    <location>
        <begin position="235"/>
        <end position="265"/>
    </location>
</feature>
<dbReference type="Gene3D" id="3.40.50.620">
    <property type="entry name" value="HUPs"/>
    <property type="match status" value="1"/>
</dbReference>
<feature type="compositionally biased region" description="Acidic residues" evidence="1">
    <location>
        <begin position="571"/>
        <end position="589"/>
    </location>
</feature>
<dbReference type="PRINTS" id="PR01438">
    <property type="entry name" value="UNVRSLSTRESS"/>
</dbReference>
<feature type="domain" description="UspA" evidence="2">
    <location>
        <begin position="378"/>
        <end position="499"/>
    </location>
</feature>
<dbReference type="InterPro" id="IPR006015">
    <property type="entry name" value="Universal_stress_UspA"/>
</dbReference>
<dbReference type="SUPFAM" id="SSF52402">
    <property type="entry name" value="Adenine nucleotide alpha hydrolases-like"/>
    <property type="match status" value="1"/>
</dbReference>
<keyword evidence="4" id="KW-1185">Reference proteome</keyword>
<accession>A0ABR2ZUC6</accession>
<name>A0ABR2ZUC6_9AGAR</name>